<evidence type="ECO:0000313" key="1">
    <source>
        <dbReference type="EMBL" id="BAJ97908.1"/>
    </source>
</evidence>
<dbReference type="SUPFAM" id="SSF50978">
    <property type="entry name" value="WD40 repeat-like"/>
    <property type="match status" value="1"/>
</dbReference>
<dbReference type="AlphaFoldDB" id="F2DS37"/>
<dbReference type="InterPro" id="IPR001680">
    <property type="entry name" value="WD40_rpt"/>
</dbReference>
<reference evidence="1" key="1">
    <citation type="journal article" date="2011" name="Plant Physiol.">
        <title>Comprehensive sequence analysis of 24,783 barley full-length cDNAs derived from 12 clone libraries.</title>
        <authorList>
            <person name="Matsumoto T."/>
            <person name="Tanaka T."/>
            <person name="Sakai H."/>
            <person name="Amano N."/>
            <person name="Kanamori H."/>
            <person name="Kurita K."/>
            <person name="Kikuta A."/>
            <person name="Kamiya K."/>
            <person name="Yamamoto M."/>
            <person name="Ikawa H."/>
            <person name="Fujii N."/>
            <person name="Hori K."/>
            <person name="Itoh T."/>
            <person name="Sato K."/>
        </authorList>
    </citation>
    <scope>NUCLEOTIDE SEQUENCE</scope>
    <source>
        <tissue evidence="1">Shoot and root</tissue>
    </source>
</reference>
<protein>
    <submittedName>
        <fullName evidence="1">Predicted protein</fullName>
    </submittedName>
</protein>
<sequence length="168" mass="19584">MGLVLNSVLLTGDEDELILFWNKDKVRRYQIGVNRGDVVGKKLIVAGFDNRVRMYEVNAESGLVKLHVFVGHVMSIYNLTVIDDGIFTSYSYDGTIRWWNTQVKACFSFFNFKKYFRNDKILCVDLPKFSLEEERHAKFNREGSALILLNASEIVVFDTMRKEVKWRL</sequence>
<dbReference type="Pfam" id="PF00400">
    <property type="entry name" value="WD40"/>
    <property type="match status" value="1"/>
</dbReference>
<organism evidence="1">
    <name type="scientific">Hordeum vulgare subsp. vulgare</name>
    <name type="common">Domesticated barley</name>
    <dbReference type="NCBI Taxonomy" id="112509"/>
    <lineage>
        <taxon>Eukaryota</taxon>
        <taxon>Viridiplantae</taxon>
        <taxon>Streptophyta</taxon>
        <taxon>Embryophyta</taxon>
        <taxon>Tracheophyta</taxon>
        <taxon>Spermatophyta</taxon>
        <taxon>Magnoliopsida</taxon>
        <taxon>Liliopsida</taxon>
        <taxon>Poales</taxon>
        <taxon>Poaceae</taxon>
        <taxon>BOP clade</taxon>
        <taxon>Pooideae</taxon>
        <taxon>Triticodae</taxon>
        <taxon>Triticeae</taxon>
        <taxon>Hordeinae</taxon>
        <taxon>Hordeum</taxon>
    </lineage>
</organism>
<dbReference type="InterPro" id="IPR015943">
    <property type="entry name" value="WD40/YVTN_repeat-like_dom_sf"/>
</dbReference>
<name>F2DS37_HORVV</name>
<accession>F2DS37</accession>
<dbReference type="Gene3D" id="2.130.10.10">
    <property type="entry name" value="YVTN repeat-like/Quinoprotein amine dehydrogenase"/>
    <property type="match status" value="1"/>
</dbReference>
<dbReference type="EMBL" id="AK366705">
    <property type="protein sequence ID" value="BAJ97908.1"/>
    <property type="molecule type" value="mRNA"/>
</dbReference>
<dbReference type="InterPro" id="IPR036322">
    <property type="entry name" value="WD40_repeat_dom_sf"/>
</dbReference>
<proteinExistence type="evidence at transcript level"/>